<keyword evidence="7" id="KW-1185">Reference proteome</keyword>
<dbReference type="Gene3D" id="3.40.1350.10">
    <property type="match status" value="1"/>
</dbReference>
<dbReference type="KEGG" id="msub:BK009_03400"/>
<evidence type="ECO:0000256" key="1">
    <source>
        <dbReference type="ARBA" id="ARBA00022737"/>
    </source>
</evidence>
<dbReference type="EMBL" id="CP017768">
    <property type="protein sequence ID" value="AUB61428.1"/>
    <property type="molecule type" value="Genomic_DNA"/>
</dbReference>
<dbReference type="InterPro" id="IPR019734">
    <property type="entry name" value="TPR_rpt"/>
</dbReference>
<dbReference type="CDD" id="cd22341">
    <property type="entry name" value="NucS-like"/>
    <property type="match status" value="1"/>
</dbReference>
<keyword evidence="2 4" id="KW-0802">TPR repeat</keyword>
<keyword evidence="3" id="KW-0238">DNA-binding</keyword>
<feature type="repeat" description="TPR" evidence="4">
    <location>
        <begin position="24"/>
        <end position="57"/>
    </location>
</feature>
<dbReference type="PROSITE" id="PS50293">
    <property type="entry name" value="TPR_REGION"/>
    <property type="match status" value="2"/>
</dbReference>
<name>A0A2H4VTL6_9EURY</name>
<dbReference type="PANTHER" id="PTHR44943:SF4">
    <property type="entry name" value="TPR REPEAT-CONTAINING PROTEIN MJ0798"/>
    <property type="match status" value="1"/>
</dbReference>
<proteinExistence type="predicted"/>
<feature type="repeat" description="TPR" evidence="4">
    <location>
        <begin position="194"/>
        <end position="227"/>
    </location>
</feature>
<protein>
    <recommendedName>
        <fullName evidence="5">Endonuclease NucS C-terminal domain-containing protein</fullName>
    </recommendedName>
</protein>
<dbReference type="SUPFAM" id="SSF48452">
    <property type="entry name" value="TPR-like"/>
    <property type="match status" value="2"/>
</dbReference>
<evidence type="ECO:0000313" key="6">
    <source>
        <dbReference type="EMBL" id="AUB61428.1"/>
    </source>
</evidence>
<feature type="repeat" description="TPR" evidence="4">
    <location>
        <begin position="126"/>
        <end position="159"/>
    </location>
</feature>
<feature type="repeat" description="TPR" evidence="4">
    <location>
        <begin position="228"/>
        <end position="261"/>
    </location>
</feature>
<dbReference type="Gene3D" id="1.25.40.10">
    <property type="entry name" value="Tetratricopeptide repeat domain"/>
    <property type="match status" value="3"/>
</dbReference>
<evidence type="ECO:0000256" key="2">
    <source>
        <dbReference type="ARBA" id="ARBA00022803"/>
    </source>
</evidence>
<evidence type="ECO:0000256" key="3">
    <source>
        <dbReference type="ARBA" id="ARBA00023125"/>
    </source>
</evidence>
<feature type="domain" description="Endonuclease NucS C-terminal" evidence="5">
    <location>
        <begin position="497"/>
        <end position="609"/>
    </location>
</feature>
<feature type="repeat" description="TPR" evidence="4">
    <location>
        <begin position="92"/>
        <end position="125"/>
    </location>
</feature>
<dbReference type="Proteomes" id="UP000232631">
    <property type="component" value="Chromosome"/>
</dbReference>
<dbReference type="PROSITE" id="PS50005">
    <property type="entry name" value="TPR"/>
    <property type="match status" value="8"/>
</dbReference>
<dbReference type="PANTHER" id="PTHR44943">
    <property type="entry name" value="CELLULOSE SYNTHASE OPERON PROTEIN C"/>
    <property type="match status" value="1"/>
</dbReference>
<organism evidence="6 7">
    <name type="scientific">Methanobacterium subterraneum</name>
    <dbReference type="NCBI Taxonomy" id="59277"/>
    <lineage>
        <taxon>Archaea</taxon>
        <taxon>Methanobacteriati</taxon>
        <taxon>Methanobacteriota</taxon>
        <taxon>Methanomada group</taxon>
        <taxon>Methanobacteria</taxon>
        <taxon>Methanobacteriales</taxon>
        <taxon>Methanobacteriaceae</taxon>
        <taxon>Methanobacterium</taxon>
    </lineage>
</organism>
<dbReference type="AlphaFoldDB" id="A0A2H4VTL6"/>
<dbReference type="InterPro" id="IPR011990">
    <property type="entry name" value="TPR-like_helical_dom_sf"/>
</dbReference>
<gene>
    <name evidence="6" type="ORF">BK009_03400</name>
</gene>
<dbReference type="GO" id="GO:0003677">
    <property type="term" value="F:DNA binding"/>
    <property type="evidence" value="ECO:0007669"/>
    <property type="project" value="UniProtKB-KW"/>
</dbReference>
<dbReference type="Pfam" id="PF13432">
    <property type="entry name" value="TPR_16"/>
    <property type="match status" value="2"/>
</dbReference>
<dbReference type="InterPro" id="IPR048301">
    <property type="entry name" value="NucS_C"/>
</dbReference>
<dbReference type="GO" id="GO:0004519">
    <property type="term" value="F:endonuclease activity"/>
    <property type="evidence" value="ECO:0007669"/>
    <property type="project" value="InterPro"/>
</dbReference>
<reference evidence="6 7" key="1">
    <citation type="submission" date="2016-10" db="EMBL/GenBank/DDBJ databases">
        <title>Comparative genomics between deep and shallow subseafloor isolates.</title>
        <authorList>
            <person name="Ishii S."/>
            <person name="Miller J.R."/>
            <person name="Sutton G."/>
            <person name="Suzuki S."/>
            <person name="Methe B."/>
            <person name="Inagaki F."/>
            <person name="Imachi H."/>
        </authorList>
    </citation>
    <scope>NUCLEOTIDE SEQUENCE [LARGE SCALE GENOMIC DNA]</scope>
    <source>
        <strain evidence="6 7">A8p</strain>
    </source>
</reference>
<evidence type="ECO:0000259" key="5">
    <source>
        <dbReference type="Pfam" id="PF01939"/>
    </source>
</evidence>
<feature type="repeat" description="TPR" evidence="4">
    <location>
        <begin position="160"/>
        <end position="193"/>
    </location>
</feature>
<sequence length="621" mass="72045">MGLGKLEDADRCFDRVLNSDQNHVLGLYNKANLLYELEKFPEALKYYKKTVKLDPDYADAWYNYGVTLFSLDNYDEAINILDKTLELDQDYYDAWYFKGLSLELLGEYDEALKMYNHALELKPDESEFLISKGRIIGETGKIDESIILFDKALKSDPENTDALFHKANAINGKGNPELALELFHQIVRIEPDYEDVWLEIGLINDRQGNKKEALSSFKKMIEINPENDLAWYNQGVMLRQLKKPQEALKCFGKAIKIFPDYADAWYLKGNVLHELNLEEKAIEAYQRFVEIVEKNDISEDKLTAKRVKEYIRMSKEGEVVSVSPPKKTQYWQWVTKAEYFLEADGSERKSLDPAHGSEPGGYWTCHKDTRIGDLILLYRAGKKDGVTYQDIKYLIQAQSDAYTIDYDEYAFEHGWQYGCDYKPLFKFDNSISYHELTEDPYLEDWNALRIRFQGIAFRTEERHWKRLQELLKEKNPDYMDFLRVFKPKKVKQIAESEKSVEDMLSDNLGVLKKFGYDLKFKGRQIRCVGQGGRIDLYCEDNKDGSIVIIELKIVKATRNTFGQISNYVGWAIKRKANGRNVKGLVISKGYDNAFDMALLTNNDINHLELADVLGELGMKLH</sequence>
<evidence type="ECO:0000256" key="4">
    <source>
        <dbReference type="PROSITE-ProRule" id="PRU00339"/>
    </source>
</evidence>
<evidence type="ECO:0000313" key="7">
    <source>
        <dbReference type="Proteomes" id="UP000232631"/>
    </source>
</evidence>
<keyword evidence="1" id="KW-0677">Repeat</keyword>
<dbReference type="SMART" id="SM00028">
    <property type="entry name" value="TPR"/>
    <property type="match status" value="8"/>
</dbReference>
<dbReference type="InterPro" id="IPR002793">
    <property type="entry name" value="Endonuclease_NucS"/>
</dbReference>
<accession>A0A2H4VTL6</accession>
<dbReference type="Pfam" id="PF01939">
    <property type="entry name" value="NucS_C"/>
    <property type="match status" value="1"/>
</dbReference>
<feature type="repeat" description="TPR" evidence="4">
    <location>
        <begin position="58"/>
        <end position="91"/>
    </location>
</feature>
<dbReference type="InterPro" id="IPR011856">
    <property type="entry name" value="tRNA_endonuc-like_dom_sf"/>
</dbReference>
<dbReference type="Pfam" id="PF13181">
    <property type="entry name" value="TPR_8"/>
    <property type="match status" value="2"/>
</dbReference>
<dbReference type="Pfam" id="PF00515">
    <property type="entry name" value="TPR_1"/>
    <property type="match status" value="2"/>
</dbReference>
<feature type="repeat" description="TPR" evidence="4">
    <location>
        <begin position="262"/>
        <end position="295"/>
    </location>
</feature>
<dbReference type="InterPro" id="IPR051685">
    <property type="entry name" value="Ycf3/AcsC/BcsC/TPR_MFPF"/>
</dbReference>